<dbReference type="CDD" id="cd06170">
    <property type="entry name" value="LuxR_C_like"/>
    <property type="match status" value="1"/>
</dbReference>
<dbReference type="Proteomes" id="UP000270112">
    <property type="component" value="Unassembled WGS sequence"/>
</dbReference>
<feature type="transmembrane region" description="Helical" evidence="4">
    <location>
        <begin position="249"/>
        <end position="269"/>
    </location>
</feature>
<evidence type="ECO:0000256" key="2">
    <source>
        <dbReference type="ARBA" id="ARBA00023125"/>
    </source>
</evidence>
<dbReference type="EMBL" id="PPTT01000008">
    <property type="protein sequence ID" value="RDB69655.1"/>
    <property type="molecule type" value="Genomic_DNA"/>
</dbReference>
<dbReference type="RefSeq" id="WP_114545857.1">
    <property type="nucleotide sequence ID" value="NZ_PPTT01000008.1"/>
</dbReference>
<dbReference type="PANTHER" id="PTHR44688:SF16">
    <property type="entry name" value="DNA-BINDING TRANSCRIPTIONAL ACTIVATOR DEVR_DOSR"/>
    <property type="match status" value="1"/>
</dbReference>
<reference evidence="9" key="2">
    <citation type="submission" date="2018-05" db="EMBL/GenBank/DDBJ databases">
        <title>Genome Sequencing of selected type strains of the family Eggerthellaceae.</title>
        <authorList>
            <person name="Danylec N."/>
            <person name="Stoll D.A."/>
            <person name="Doetsch A."/>
            <person name="Huch M."/>
        </authorList>
    </citation>
    <scope>NUCLEOTIDE SEQUENCE [LARGE SCALE GENOMIC DNA]</scope>
    <source>
        <strain evidence="9">DSM 16107</strain>
    </source>
</reference>
<dbReference type="InterPro" id="IPR016032">
    <property type="entry name" value="Sig_transdc_resp-reg_C-effctor"/>
</dbReference>
<feature type="transmembrane region" description="Helical" evidence="4">
    <location>
        <begin position="364"/>
        <end position="383"/>
    </location>
</feature>
<keyword evidence="3" id="KW-0804">Transcription</keyword>
<feature type="transmembrane region" description="Helical" evidence="4">
    <location>
        <begin position="317"/>
        <end position="333"/>
    </location>
</feature>
<keyword evidence="1" id="KW-0805">Transcription regulation</keyword>
<protein>
    <submittedName>
        <fullName evidence="7">LuxR family transcriptional regulator</fullName>
    </submittedName>
</protein>
<evidence type="ECO:0000313" key="9">
    <source>
        <dbReference type="Proteomes" id="UP000270112"/>
    </source>
</evidence>
<dbReference type="PROSITE" id="PS50043">
    <property type="entry name" value="HTH_LUXR_2"/>
    <property type="match status" value="1"/>
</dbReference>
<feature type="transmembrane region" description="Helical" evidence="4">
    <location>
        <begin position="128"/>
        <end position="146"/>
    </location>
</feature>
<keyword evidence="4" id="KW-0472">Membrane</keyword>
<dbReference type="Pfam" id="PF00196">
    <property type="entry name" value="GerE"/>
    <property type="match status" value="1"/>
</dbReference>
<evidence type="ECO:0000313" key="7">
    <source>
        <dbReference type="EMBL" id="RNM41748.1"/>
    </source>
</evidence>
<dbReference type="Gene3D" id="1.10.10.10">
    <property type="entry name" value="Winged helix-like DNA-binding domain superfamily/Winged helix DNA-binding domain"/>
    <property type="match status" value="1"/>
</dbReference>
<feature type="transmembrane region" description="Helical" evidence="4">
    <location>
        <begin position="281"/>
        <end position="297"/>
    </location>
</feature>
<organism evidence="7 9">
    <name type="scientific">Eggerthella sinensis</name>
    <dbReference type="NCBI Taxonomy" id="242230"/>
    <lineage>
        <taxon>Bacteria</taxon>
        <taxon>Bacillati</taxon>
        <taxon>Actinomycetota</taxon>
        <taxon>Coriobacteriia</taxon>
        <taxon>Eggerthellales</taxon>
        <taxon>Eggerthellaceae</taxon>
        <taxon>Eggerthella</taxon>
    </lineage>
</organism>
<keyword evidence="2" id="KW-0238">DNA-binding</keyword>
<evidence type="ECO:0000313" key="6">
    <source>
        <dbReference type="EMBL" id="RDB69655.1"/>
    </source>
</evidence>
<comment type="caution">
    <text evidence="7">The sequence shown here is derived from an EMBL/GenBank/DDBJ whole genome shotgun (WGS) entry which is preliminary data.</text>
</comment>
<accession>A0A3N0IXN9</accession>
<dbReference type="SMART" id="SM00421">
    <property type="entry name" value="HTH_LUXR"/>
    <property type="match status" value="1"/>
</dbReference>
<feature type="transmembrane region" description="Helical" evidence="4">
    <location>
        <begin position="7"/>
        <end position="30"/>
    </location>
</feature>
<keyword evidence="8" id="KW-1185">Reference proteome</keyword>
<evidence type="ECO:0000256" key="1">
    <source>
        <dbReference type="ARBA" id="ARBA00023015"/>
    </source>
</evidence>
<dbReference type="GO" id="GO:0006355">
    <property type="term" value="P:regulation of DNA-templated transcription"/>
    <property type="evidence" value="ECO:0007669"/>
    <property type="project" value="InterPro"/>
</dbReference>
<name>A0A3N0IXN9_9ACTN</name>
<dbReference type="PANTHER" id="PTHR44688">
    <property type="entry name" value="DNA-BINDING TRANSCRIPTIONAL ACTIVATOR DEVR_DOSR"/>
    <property type="match status" value="1"/>
</dbReference>
<dbReference type="AlphaFoldDB" id="A0A3N0IXN9"/>
<feature type="domain" description="HTH luxR-type" evidence="5">
    <location>
        <begin position="420"/>
        <end position="485"/>
    </location>
</feature>
<keyword evidence="4" id="KW-0812">Transmembrane</keyword>
<sequence>MEARRGIVNACGVASALGLSFNLLWCTLMGHTPGFLLSSLGLAAWVNARTFWLVGILAVTAVLVAAPRWIAAHDRSLAFVMPVIAAAGTGCFALSFHQDFFPPAVLATTGLVLSGLGYFWLASRFVLLLARTQGFASVVWCLVAAFPLRQLMSLALDRFIDPAQQVVVAIALPFLAALCFEAARAAAKRAALGDAAKEAASDARPARGAQDMVAVLVIVGVLLAMVRIFGPSGVWGDSNTTYFDTLGRIPAIAVLTVCLAAFALVTLLLMAKQPASVRFQPPVLVVIAGLFVVVVRAQLGEEPNALLDSVVQANDPFAHLLFWSAVAAALVQVPWPENRVVGLAGLVYAAASVVWVVFLRGSAVVETVVILVVVALVMNRSWLASLVRGKGAPDAAGAAGEAPEDAAQRLSQSIVARCDEIAAAYALSPRETEVFTLLAQGRTCSFVQEELVLAESTVKTHMSHIYGKLGVSGRQEMMDLLFGESKEKTGA</sequence>
<dbReference type="InterPro" id="IPR036388">
    <property type="entry name" value="WH-like_DNA-bd_sf"/>
</dbReference>
<reference evidence="7" key="3">
    <citation type="journal article" date="2019" name="Microbiol. Resour. Announc.">
        <title>Draft Genome Sequences of Type Strains of Gordonibacter faecihominis, Paraeggerthella hongkongensis, Parvibacter caecicola,Slackia equolifaciens, Slackia faecicanis, and Slackia isoflavoniconvertens.</title>
        <authorList>
            <person name="Danylec N."/>
            <person name="Stoll D.A."/>
            <person name="Dotsch A."/>
            <person name="Huch M."/>
        </authorList>
    </citation>
    <scope>NUCLEOTIDE SEQUENCE</scope>
    <source>
        <strain evidence="7">DSM 16107</strain>
    </source>
</reference>
<dbReference type="PRINTS" id="PR00038">
    <property type="entry name" value="HTHLUXR"/>
</dbReference>
<proteinExistence type="predicted"/>
<dbReference type="Proteomes" id="UP000253817">
    <property type="component" value="Unassembled WGS sequence"/>
</dbReference>
<gene>
    <name evidence="6" type="ORF">C1876_06275</name>
    <name evidence="7" type="ORF">DMP09_08030</name>
</gene>
<dbReference type="GO" id="GO:0003677">
    <property type="term" value="F:DNA binding"/>
    <property type="evidence" value="ECO:0007669"/>
    <property type="project" value="UniProtKB-KW"/>
</dbReference>
<keyword evidence="4" id="KW-1133">Transmembrane helix</keyword>
<dbReference type="EMBL" id="QICC01000027">
    <property type="protein sequence ID" value="RNM41748.1"/>
    <property type="molecule type" value="Genomic_DNA"/>
</dbReference>
<dbReference type="InterPro" id="IPR000792">
    <property type="entry name" value="Tscrpt_reg_LuxR_C"/>
</dbReference>
<evidence type="ECO:0000259" key="5">
    <source>
        <dbReference type="PROSITE" id="PS50043"/>
    </source>
</evidence>
<evidence type="ECO:0000256" key="4">
    <source>
        <dbReference type="SAM" id="Phobius"/>
    </source>
</evidence>
<feature type="transmembrane region" description="Helical" evidence="4">
    <location>
        <begin position="208"/>
        <end position="229"/>
    </location>
</feature>
<feature type="transmembrane region" description="Helical" evidence="4">
    <location>
        <begin position="77"/>
        <end position="97"/>
    </location>
</feature>
<feature type="transmembrane region" description="Helical" evidence="4">
    <location>
        <begin position="340"/>
        <end position="358"/>
    </location>
</feature>
<dbReference type="SUPFAM" id="SSF46894">
    <property type="entry name" value="C-terminal effector domain of the bipartite response regulators"/>
    <property type="match status" value="1"/>
</dbReference>
<dbReference type="OrthoDB" id="3170050at2"/>
<feature type="transmembrane region" description="Helical" evidence="4">
    <location>
        <begin position="50"/>
        <end position="70"/>
    </location>
</feature>
<evidence type="ECO:0000313" key="8">
    <source>
        <dbReference type="Proteomes" id="UP000253817"/>
    </source>
</evidence>
<evidence type="ECO:0000256" key="3">
    <source>
        <dbReference type="ARBA" id="ARBA00023163"/>
    </source>
</evidence>
<reference evidence="6 8" key="1">
    <citation type="journal article" date="2018" name="Elife">
        <title>Discovery and characterization of a prevalent human gut bacterial enzyme sufficient for the inactivation of a family of plant toxins.</title>
        <authorList>
            <person name="Koppel N."/>
            <person name="Bisanz J.E."/>
            <person name="Pandelia M.E."/>
            <person name="Turnbaugh P.J."/>
            <person name="Balskus E.P."/>
        </authorList>
    </citation>
    <scope>NUCLEOTIDE SEQUENCE [LARGE SCALE GENOMIC DNA]</scope>
    <source>
        <strain evidence="6 8">DSM 16107</strain>
    </source>
</reference>
<feature type="transmembrane region" description="Helical" evidence="4">
    <location>
        <begin position="166"/>
        <end position="187"/>
    </location>
</feature>
<feature type="transmembrane region" description="Helical" evidence="4">
    <location>
        <begin position="103"/>
        <end position="121"/>
    </location>
</feature>